<comment type="caution">
    <text evidence="6">The sequence shown here is derived from an EMBL/GenBank/DDBJ whole genome shotgun (WGS) entry which is preliminary data.</text>
</comment>
<evidence type="ECO:0000256" key="1">
    <source>
        <dbReference type="ARBA" id="ARBA00004141"/>
    </source>
</evidence>
<name>A0AAD3NHP8_LATJO</name>
<evidence type="ECO:0000256" key="5">
    <source>
        <dbReference type="SAM" id="Phobius"/>
    </source>
</evidence>
<dbReference type="InterPro" id="IPR005828">
    <property type="entry name" value="MFS_sugar_transport-like"/>
</dbReference>
<organism evidence="6 7">
    <name type="scientific">Lates japonicus</name>
    <name type="common">Japanese lates</name>
    <dbReference type="NCBI Taxonomy" id="270547"/>
    <lineage>
        <taxon>Eukaryota</taxon>
        <taxon>Metazoa</taxon>
        <taxon>Chordata</taxon>
        <taxon>Craniata</taxon>
        <taxon>Vertebrata</taxon>
        <taxon>Euteleostomi</taxon>
        <taxon>Actinopterygii</taxon>
        <taxon>Neopterygii</taxon>
        <taxon>Teleostei</taxon>
        <taxon>Neoteleostei</taxon>
        <taxon>Acanthomorphata</taxon>
        <taxon>Carangaria</taxon>
        <taxon>Carangaria incertae sedis</taxon>
        <taxon>Centropomidae</taxon>
        <taxon>Lates</taxon>
    </lineage>
</organism>
<dbReference type="SUPFAM" id="SSF103473">
    <property type="entry name" value="MFS general substrate transporter"/>
    <property type="match status" value="1"/>
</dbReference>
<dbReference type="InterPro" id="IPR036259">
    <property type="entry name" value="MFS_trans_sf"/>
</dbReference>
<keyword evidence="6" id="KW-0813">Transport</keyword>
<proteinExistence type="predicted"/>
<keyword evidence="3 5" id="KW-1133">Transmembrane helix</keyword>
<evidence type="ECO:0000256" key="2">
    <source>
        <dbReference type="ARBA" id="ARBA00022692"/>
    </source>
</evidence>
<keyword evidence="2 5" id="KW-0812">Transmembrane</keyword>
<accession>A0AAD3NHP8</accession>
<comment type="subcellular location">
    <subcellularLocation>
        <location evidence="1">Membrane</location>
        <topology evidence="1">Multi-pass membrane protein</topology>
    </subcellularLocation>
</comment>
<dbReference type="GO" id="GO:0005886">
    <property type="term" value="C:plasma membrane"/>
    <property type="evidence" value="ECO:0007669"/>
    <property type="project" value="TreeGrafter"/>
</dbReference>
<dbReference type="AlphaFoldDB" id="A0AAD3NHP8"/>
<evidence type="ECO:0000313" key="7">
    <source>
        <dbReference type="Proteomes" id="UP001279410"/>
    </source>
</evidence>
<keyword evidence="4 5" id="KW-0472">Membrane</keyword>
<keyword evidence="6" id="KW-0762">Sugar transport</keyword>
<dbReference type="EMBL" id="BRZM01001437">
    <property type="protein sequence ID" value="GLD73198.1"/>
    <property type="molecule type" value="Genomic_DNA"/>
</dbReference>
<evidence type="ECO:0000256" key="4">
    <source>
        <dbReference type="ARBA" id="ARBA00023136"/>
    </source>
</evidence>
<dbReference type="Gene3D" id="1.20.1250.20">
    <property type="entry name" value="MFS general substrate transporter like domains"/>
    <property type="match status" value="1"/>
</dbReference>
<reference evidence="6" key="1">
    <citation type="submission" date="2022-08" db="EMBL/GenBank/DDBJ databases">
        <title>Genome sequencing of akame (Lates japonicus).</title>
        <authorList>
            <person name="Hashiguchi Y."/>
            <person name="Takahashi H."/>
        </authorList>
    </citation>
    <scope>NUCLEOTIDE SEQUENCE</scope>
    <source>
        <strain evidence="6">Kochi</strain>
    </source>
</reference>
<sequence length="134" mass="14660">MAASTTSHANLCIVSRPPELASTLLQESRWNYLFAFLALPALLQLSVLPFLPESPRFLLMERRDEAGAERASSLLSISRKRGLSGRKGSTLSCSNAGNARKANSATAALRTYCCRLFQLHHHPSIHLRASVEGI</sequence>
<evidence type="ECO:0000256" key="3">
    <source>
        <dbReference type="ARBA" id="ARBA00022989"/>
    </source>
</evidence>
<feature type="transmembrane region" description="Helical" evidence="5">
    <location>
        <begin position="30"/>
        <end position="51"/>
    </location>
</feature>
<dbReference type="GO" id="GO:0046323">
    <property type="term" value="P:D-glucose import"/>
    <property type="evidence" value="ECO:0007669"/>
    <property type="project" value="TreeGrafter"/>
</dbReference>
<dbReference type="GO" id="GO:0055056">
    <property type="term" value="F:D-glucose transmembrane transporter activity"/>
    <property type="evidence" value="ECO:0007669"/>
    <property type="project" value="TreeGrafter"/>
</dbReference>
<dbReference type="PANTHER" id="PTHR23503">
    <property type="entry name" value="SOLUTE CARRIER FAMILY 2"/>
    <property type="match status" value="1"/>
</dbReference>
<protein>
    <submittedName>
        <fullName evidence="6">Solute carrier family 2, facilitated glucose transporter member 9 isoform X1</fullName>
    </submittedName>
</protein>
<dbReference type="Pfam" id="PF00083">
    <property type="entry name" value="Sugar_tr"/>
    <property type="match status" value="1"/>
</dbReference>
<dbReference type="InterPro" id="IPR045263">
    <property type="entry name" value="GLUT"/>
</dbReference>
<gene>
    <name evidence="6" type="ORF">AKAME5_002452300</name>
</gene>
<keyword evidence="7" id="KW-1185">Reference proteome</keyword>
<evidence type="ECO:0000313" key="6">
    <source>
        <dbReference type="EMBL" id="GLD73198.1"/>
    </source>
</evidence>
<dbReference type="Proteomes" id="UP001279410">
    <property type="component" value="Unassembled WGS sequence"/>
</dbReference>
<dbReference type="PANTHER" id="PTHR23503:SF35">
    <property type="entry name" value="SOLUTE CARRIER FAMILY 2, FACILITATED GLUCOSE TRANSPORTER MEMBER 9"/>
    <property type="match status" value="1"/>
</dbReference>
<dbReference type="GO" id="GO:0070837">
    <property type="term" value="P:dehydroascorbic acid transport"/>
    <property type="evidence" value="ECO:0007669"/>
    <property type="project" value="TreeGrafter"/>
</dbReference>